<dbReference type="RefSeq" id="XP_001873751.1">
    <property type="nucleotide sequence ID" value="XM_001873716.1"/>
</dbReference>
<evidence type="ECO:0000256" key="1">
    <source>
        <dbReference type="SAM" id="MobiDB-lite"/>
    </source>
</evidence>
<dbReference type="InParanoid" id="B0CQE8"/>
<sequence>MRILAVLTSTFFLWSSSCIALFVVTPSASNGWTNQGPQTSVQFLPYPHHVWLTKAFFIPSVSWQRVITDPLDFAIILTNQNRSLFPSDQTLSLLIDSNLLTASISPPAGGWPTPGAVYRVNLVLSANYPNTIYAQSNEFTIFQAGSTTTSITGSTSPSLSTPSSLLSIPSSSSTHPPVSPASPVDQSVSSSKRKLHNVAIALGVVCTILALCIVGLAAMWYRRHRASQHFPGTDPSQIFPGEVNSNPTIEAVPLSKSIIDATTPQDLGNNYERGIARYRDSPDSMASPLDGSRDNLQTSYRLNAQGLDVPPPSLAHKTSPSAAFASNGSNLASTDVSRPAEFLSRPAQGSPSRSPFATDGMR</sequence>
<evidence type="ECO:0000256" key="3">
    <source>
        <dbReference type="SAM" id="SignalP"/>
    </source>
</evidence>
<accession>B0CQE8</accession>
<dbReference type="OrthoDB" id="5316007at2759"/>
<gene>
    <name evidence="4" type="ORF">LACBIDRAFT_321452</name>
</gene>
<feature type="transmembrane region" description="Helical" evidence="2">
    <location>
        <begin position="198"/>
        <end position="221"/>
    </location>
</feature>
<dbReference type="KEGG" id="lbc:LACBIDRAFT_321452"/>
<dbReference type="Proteomes" id="UP000001194">
    <property type="component" value="Unassembled WGS sequence"/>
</dbReference>
<dbReference type="AlphaFoldDB" id="B0CQE8"/>
<evidence type="ECO:0000256" key="2">
    <source>
        <dbReference type="SAM" id="Phobius"/>
    </source>
</evidence>
<evidence type="ECO:0000313" key="4">
    <source>
        <dbReference type="EMBL" id="EDR15543.1"/>
    </source>
</evidence>
<feature type="signal peptide" evidence="3">
    <location>
        <begin position="1"/>
        <end position="20"/>
    </location>
</feature>
<protein>
    <submittedName>
        <fullName evidence="4">Predicted protein</fullName>
    </submittedName>
</protein>
<keyword evidence="2" id="KW-0472">Membrane</keyword>
<dbReference type="HOGENOM" id="CLU_787694_0_0_1"/>
<feature type="region of interest" description="Disordered" evidence="1">
    <location>
        <begin position="152"/>
        <end position="187"/>
    </location>
</feature>
<feature type="compositionally biased region" description="Low complexity" evidence="1">
    <location>
        <begin position="152"/>
        <end position="184"/>
    </location>
</feature>
<evidence type="ECO:0000313" key="5">
    <source>
        <dbReference type="Proteomes" id="UP000001194"/>
    </source>
</evidence>
<keyword evidence="2" id="KW-0812">Transmembrane</keyword>
<dbReference type="GeneID" id="6069490"/>
<proteinExistence type="predicted"/>
<dbReference type="PROSITE" id="PS51257">
    <property type="entry name" value="PROKAR_LIPOPROTEIN"/>
    <property type="match status" value="1"/>
</dbReference>
<reference evidence="4 5" key="1">
    <citation type="journal article" date="2008" name="Nature">
        <title>The genome of Laccaria bicolor provides insights into mycorrhizal symbiosis.</title>
        <authorList>
            <person name="Martin F."/>
            <person name="Aerts A."/>
            <person name="Ahren D."/>
            <person name="Brun A."/>
            <person name="Danchin E.G.J."/>
            <person name="Duchaussoy F."/>
            <person name="Gibon J."/>
            <person name="Kohler A."/>
            <person name="Lindquist E."/>
            <person name="Pereda V."/>
            <person name="Salamov A."/>
            <person name="Shapiro H.J."/>
            <person name="Wuyts J."/>
            <person name="Blaudez D."/>
            <person name="Buee M."/>
            <person name="Brokstein P."/>
            <person name="Canbaeck B."/>
            <person name="Cohen D."/>
            <person name="Courty P.E."/>
            <person name="Coutinho P.M."/>
            <person name="Delaruelle C."/>
            <person name="Detter J.C."/>
            <person name="Deveau A."/>
            <person name="DiFazio S."/>
            <person name="Duplessis S."/>
            <person name="Fraissinet-Tachet L."/>
            <person name="Lucic E."/>
            <person name="Frey-Klett P."/>
            <person name="Fourrey C."/>
            <person name="Feussner I."/>
            <person name="Gay G."/>
            <person name="Grimwood J."/>
            <person name="Hoegger P.J."/>
            <person name="Jain P."/>
            <person name="Kilaru S."/>
            <person name="Labbe J."/>
            <person name="Lin Y.C."/>
            <person name="Legue V."/>
            <person name="Le Tacon F."/>
            <person name="Marmeisse R."/>
            <person name="Melayah D."/>
            <person name="Montanini B."/>
            <person name="Muratet M."/>
            <person name="Nehls U."/>
            <person name="Niculita-Hirzel H."/>
            <person name="Oudot-Le Secq M.P."/>
            <person name="Peter M."/>
            <person name="Quesneville H."/>
            <person name="Rajashekar B."/>
            <person name="Reich M."/>
            <person name="Rouhier N."/>
            <person name="Schmutz J."/>
            <person name="Yin T."/>
            <person name="Chalot M."/>
            <person name="Henrissat B."/>
            <person name="Kuees U."/>
            <person name="Lucas S."/>
            <person name="Van de Peer Y."/>
            <person name="Podila G.K."/>
            <person name="Polle A."/>
            <person name="Pukkila P.J."/>
            <person name="Richardson P.M."/>
            <person name="Rouze P."/>
            <person name="Sanders I.R."/>
            <person name="Stajich J.E."/>
            <person name="Tunlid A."/>
            <person name="Tuskan G."/>
            <person name="Grigoriev I.V."/>
        </authorList>
    </citation>
    <scope>NUCLEOTIDE SEQUENCE [LARGE SCALE GENOMIC DNA]</scope>
    <source>
        <strain evidence="5">S238N-H82 / ATCC MYA-4686</strain>
    </source>
</reference>
<name>B0CQE8_LACBS</name>
<feature type="chain" id="PRO_5002748845" evidence="3">
    <location>
        <begin position="21"/>
        <end position="362"/>
    </location>
</feature>
<organism evidence="5">
    <name type="scientific">Laccaria bicolor (strain S238N-H82 / ATCC MYA-4686)</name>
    <name type="common">Bicoloured deceiver</name>
    <name type="synonym">Laccaria laccata var. bicolor</name>
    <dbReference type="NCBI Taxonomy" id="486041"/>
    <lineage>
        <taxon>Eukaryota</taxon>
        <taxon>Fungi</taxon>
        <taxon>Dikarya</taxon>
        <taxon>Basidiomycota</taxon>
        <taxon>Agaricomycotina</taxon>
        <taxon>Agaricomycetes</taxon>
        <taxon>Agaricomycetidae</taxon>
        <taxon>Agaricales</taxon>
        <taxon>Agaricineae</taxon>
        <taxon>Hydnangiaceae</taxon>
        <taxon>Laccaria</taxon>
    </lineage>
</organism>
<keyword evidence="5" id="KW-1185">Reference proteome</keyword>
<feature type="compositionally biased region" description="Polar residues" evidence="1">
    <location>
        <begin position="316"/>
        <end position="336"/>
    </location>
</feature>
<dbReference type="EMBL" id="DS547091">
    <property type="protein sequence ID" value="EDR15543.1"/>
    <property type="molecule type" value="Genomic_DNA"/>
</dbReference>
<keyword evidence="3" id="KW-0732">Signal</keyword>
<keyword evidence="2" id="KW-1133">Transmembrane helix</keyword>
<feature type="region of interest" description="Disordered" evidence="1">
    <location>
        <begin position="304"/>
        <end position="362"/>
    </location>
</feature>